<dbReference type="PANTHER" id="PTHR37708:SF2">
    <property type="entry name" value="HOMEOBOX HOX-B3-LIKE PROTEIN"/>
    <property type="match status" value="1"/>
</dbReference>
<sequence length="203" mass="22749">MAEATPLQVPHQRDQISQPLLEGPPDHVSQVLLQSPDSGRRIITMERGPRYRAYSELRESRLRMKHFGFGRQQEQEQEVVEDRDFKLTPVRKQVRFEPESENLRKGPSMAQSVPDFSTMKKENRKPSNKAFEITPPSKSMVRVNSFGANARGSKSTSAGEKKGARLTTRRSCANLDELKGLASAARNAINGGNGTSLAQRKFI</sequence>
<dbReference type="PANTHER" id="PTHR37708">
    <property type="entry name" value="HOMEOBOX HOX-B3-LIKE PROTEIN"/>
    <property type="match status" value="1"/>
</dbReference>
<dbReference type="Proteomes" id="UP001345219">
    <property type="component" value="Chromosome 15"/>
</dbReference>
<organism evidence="2 3">
    <name type="scientific">Trapa incisa</name>
    <dbReference type="NCBI Taxonomy" id="236973"/>
    <lineage>
        <taxon>Eukaryota</taxon>
        <taxon>Viridiplantae</taxon>
        <taxon>Streptophyta</taxon>
        <taxon>Embryophyta</taxon>
        <taxon>Tracheophyta</taxon>
        <taxon>Spermatophyta</taxon>
        <taxon>Magnoliopsida</taxon>
        <taxon>eudicotyledons</taxon>
        <taxon>Gunneridae</taxon>
        <taxon>Pentapetalae</taxon>
        <taxon>rosids</taxon>
        <taxon>malvids</taxon>
        <taxon>Myrtales</taxon>
        <taxon>Lythraceae</taxon>
        <taxon>Trapa</taxon>
    </lineage>
</organism>
<gene>
    <name evidence="2" type="ORF">SAY87_019663</name>
</gene>
<evidence type="ECO:0000313" key="3">
    <source>
        <dbReference type="Proteomes" id="UP001345219"/>
    </source>
</evidence>
<proteinExistence type="predicted"/>
<reference evidence="2 3" key="1">
    <citation type="journal article" date="2023" name="Hortic Res">
        <title>Pangenome of water caltrop reveals structural variations and asymmetric subgenome divergence after allopolyploidization.</title>
        <authorList>
            <person name="Zhang X."/>
            <person name="Chen Y."/>
            <person name="Wang L."/>
            <person name="Yuan Y."/>
            <person name="Fang M."/>
            <person name="Shi L."/>
            <person name="Lu R."/>
            <person name="Comes H.P."/>
            <person name="Ma Y."/>
            <person name="Chen Y."/>
            <person name="Huang G."/>
            <person name="Zhou Y."/>
            <person name="Zheng Z."/>
            <person name="Qiu Y."/>
        </authorList>
    </citation>
    <scope>NUCLEOTIDE SEQUENCE [LARGE SCALE GENOMIC DNA]</scope>
    <source>
        <tissue evidence="2">Roots</tissue>
    </source>
</reference>
<dbReference type="AlphaFoldDB" id="A0AAN7K5Q3"/>
<dbReference type="EMBL" id="JAXIOK010000012">
    <property type="protein sequence ID" value="KAK4758362.1"/>
    <property type="molecule type" value="Genomic_DNA"/>
</dbReference>
<protein>
    <submittedName>
        <fullName evidence="2">Uncharacterized protein</fullName>
    </submittedName>
</protein>
<evidence type="ECO:0000313" key="2">
    <source>
        <dbReference type="EMBL" id="KAK4758362.1"/>
    </source>
</evidence>
<comment type="caution">
    <text evidence="2">The sequence shown here is derived from an EMBL/GenBank/DDBJ whole genome shotgun (WGS) entry which is preliminary data.</text>
</comment>
<evidence type="ECO:0000256" key="1">
    <source>
        <dbReference type="SAM" id="MobiDB-lite"/>
    </source>
</evidence>
<feature type="region of interest" description="Disordered" evidence="1">
    <location>
        <begin position="96"/>
        <end position="167"/>
    </location>
</feature>
<feature type="region of interest" description="Disordered" evidence="1">
    <location>
        <begin position="1"/>
        <end position="32"/>
    </location>
</feature>
<accession>A0AAN7K5Q3</accession>
<keyword evidence="3" id="KW-1185">Reference proteome</keyword>
<name>A0AAN7K5Q3_9MYRT</name>